<evidence type="ECO:0000313" key="3">
    <source>
        <dbReference type="EMBL" id="NDY92834.1"/>
    </source>
</evidence>
<gene>
    <name evidence="3" type="ORF">G3A44_16705</name>
</gene>
<evidence type="ECO:0000259" key="2">
    <source>
        <dbReference type="Pfam" id="PF11638"/>
    </source>
</evidence>
<dbReference type="Pfam" id="PF11638">
    <property type="entry name" value="DnaA_N"/>
    <property type="match status" value="1"/>
</dbReference>
<comment type="caution">
    <text evidence="3">The sequence shown here is derived from an EMBL/GenBank/DDBJ whole genome shotgun (WGS) entry which is preliminary data.</text>
</comment>
<keyword evidence="4" id="KW-1185">Reference proteome</keyword>
<proteinExistence type="predicted"/>
<dbReference type="EMBL" id="JAAGOH010000022">
    <property type="protein sequence ID" value="NDY92834.1"/>
    <property type="molecule type" value="Genomic_DNA"/>
</dbReference>
<evidence type="ECO:0000256" key="1">
    <source>
        <dbReference type="SAM" id="MobiDB-lite"/>
    </source>
</evidence>
<feature type="non-terminal residue" evidence="3">
    <location>
        <position position="135"/>
    </location>
</feature>
<protein>
    <submittedName>
        <fullName evidence="3">Chromosomal replication initiator protein DnaA</fullName>
    </submittedName>
</protein>
<dbReference type="AlphaFoldDB" id="A0A7C9PJW2"/>
<organism evidence="3 4">
    <name type="scientific">Ideonella livida</name>
    <dbReference type="NCBI Taxonomy" id="2707176"/>
    <lineage>
        <taxon>Bacteria</taxon>
        <taxon>Pseudomonadati</taxon>
        <taxon>Pseudomonadota</taxon>
        <taxon>Betaproteobacteria</taxon>
        <taxon>Burkholderiales</taxon>
        <taxon>Sphaerotilaceae</taxon>
        <taxon>Ideonella</taxon>
    </lineage>
</organism>
<dbReference type="InterPro" id="IPR024633">
    <property type="entry name" value="DnaA_N_dom"/>
</dbReference>
<dbReference type="Gene3D" id="3.30.300.180">
    <property type="match status" value="1"/>
</dbReference>
<evidence type="ECO:0000313" key="4">
    <source>
        <dbReference type="Proteomes" id="UP000484255"/>
    </source>
</evidence>
<reference evidence="3 4" key="1">
    <citation type="submission" date="2020-02" db="EMBL/GenBank/DDBJ databases">
        <title>Ideonella bacterium strain TBM-1.</title>
        <authorList>
            <person name="Chen W.-M."/>
        </authorList>
    </citation>
    <scope>NUCLEOTIDE SEQUENCE [LARGE SCALE GENOMIC DNA]</scope>
    <source>
        <strain evidence="3 4">TBM-1</strain>
    </source>
</reference>
<accession>A0A7C9PJW2</accession>
<name>A0A7C9PJW2_9BURK</name>
<sequence length="135" mass="14569">MSFDLWQLGRERLAAELPEQQFATWIHPLPPAEVSEDGEEGLVVTLRAPNRFKLDWLRSQYSRRIADMLGDLAGCPVRLELGLVGQPTRAAAVAAPAAARAALPHERPPTHHPTVLSAPPFLGPDAEPAADLGGL</sequence>
<feature type="region of interest" description="Disordered" evidence="1">
    <location>
        <begin position="101"/>
        <end position="135"/>
    </location>
</feature>
<feature type="domain" description="DnaA N-terminal" evidence="2">
    <location>
        <begin position="5"/>
        <end position="69"/>
    </location>
</feature>
<dbReference type="Proteomes" id="UP000484255">
    <property type="component" value="Unassembled WGS sequence"/>
</dbReference>
<dbReference type="InterPro" id="IPR038454">
    <property type="entry name" value="DnaA_N_sf"/>
</dbReference>